<dbReference type="EMBL" id="BOOW01000038">
    <property type="protein sequence ID" value="GII95802.1"/>
    <property type="molecule type" value="Genomic_DNA"/>
</dbReference>
<sequence>MRSSLDLVPRVRPAERLGRDSRRSEVHFLDFAIDGRSLLDRMAAQAGREPDTVSVLWLKPPLGDNHREILRLLRQHESPLEDGRIPLYTCPECGDLGCGATTITLASTVDQMIWRDFGWQTDYDDTVDHDNYSGLGPFVFDRTDYEATLTAALALLPVPAPAPARSRRLMWWRRA</sequence>
<reference evidence="1" key="1">
    <citation type="submission" date="2021-01" db="EMBL/GenBank/DDBJ databases">
        <title>Whole genome shotgun sequence of Sinosporangium siamense NBRC 109515.</title>
        <authorList>
            <person name="Komaki H."/>
            <person name="Tamura T."/>
        </authorList>
    </citation>
    <scope>NUCLEOTIDE SEQUENCE</scope>
    <source>
        <strain evidence="1">NBRC 109515</strain>
    </source>
</reference>
<evidence type="ECO:0000313" key="1">
    <source>
        <dbReference type="EMBL" id="GII95802.1"/>
    </source>
</evidence>
<name>A0A919RMA1_9ACTN</name>
<protein>
    <submittedName>
        <fullName evidence="1">Uncharacterized protein</fullName>
    </submittedName>
</protein>
<evidence type="ECO:0000313" key="2">
    <source>
        <dbReference type="Proteomes" id="UP000606172"/>
    </source>
</evidence>
<dbReference type="AlphaFoldDB" id="A0A919RMA1"/>
<gene>
    <name evidence="1" type="ORF">Ssi02_60330</name>
</gene>
<organism evidence="1 2">
    <name type="scientific">Sinosporangium siamense</name>
    <dbReference type="NCBI Taxonomy" id="1367973"/>
    <lineage>
        <taxon>Bacteria</taxon>
        <taxon>Bacillati</taxon>
        <taxon>Actinomycetota</taxon>
        <taxon>Actinomycetes</taxon>
        <taxon>Streptosporangiales</taxon>
        <taxon>Streptosporangiaceae</taxon>
        <taxon>Sinosporangium</taxon>
    </lineage>
</organism>
<dbReference type="Proteomes" id="UP000606172">
    <property type="component" value="Unassembled WGS sequence"/>
</dbReference>
<accession>A0A919RMA1</accession>
<comment type="caution">
    <text evidence="1">The sequence shown here is derived from an EMBL/GenBank/DDBJ whole genome shotgun (WGS) entry which is preliminary data.</text>
</comment>
<proteinExistence type="predicted"/>
<keyword evidence="2" id="KW-1185">Reference proteome</keyword>